<dbReference type="CDD" id="cd12172">
    <property type="entry name" value="PGDH_like_2"/>
    <property type="match status" value="1"/>
</dbReference>
<feature type="domain" description="D-isomer specific 2-hydroxyacid dehydrogenase catalytic" evidence="3">
    <location>
        <begin position="13"/>
        <end position="307"/>
    </location>
</feature>
<keyword evidence="1 2" id="KW-0560">Oxidoreductase</keyword>
<gene>
    <name evidence="5" type="ORF">CP985_03535</name>
</gene>
<reference evidence="5 6" key="1">
    <citation type="submission" date="2017-09" db="EMBL/GenBank/DDBJ databases">
        <title>Genomics of the genus Arcobacter.</title>
        <authorList>
            <person name="Perez-Cataluna A."/>
            <person name="Figueras M.J."/>
            <person name="Salas-Masso N."/>
        </authorList>
    </citation>
    <scope>NUCLEOTIDE SEQUENCE [LARGE SCALE GENOMIC DNA]</scope>
    <source>
        <strain evidence="5 6">CECT 7386</strain>
    </source>
</reference>
<dbReference type="KEGG" id="amyt:AMYT_2272"/>
<proteinExistence type="inferred from homology"/>
<dbReference type="RefSeq" id="WP_114842642.1">
    <property type="nucleotide sequence ID" value="NZ_CP031219.1"/>
</dbReference>
<dbReference type="GO" id="GO:0005829">
    <property type="term" value="C:cytosol"/>
    <property type="evidence" value="ECO:0007669"/>
    <property type="project" value="TreeGrafter"/>
</dbReference>
<dbReference type="PANTHER" id="PTHR10996">
    <property type="entry name" value="2-HYDROXYACID DEHYDROGENASE-RELATED"/>
    <property type="match status" value="1"/>
</dbReference>
<dbReference type="PROSITE" id="PS00671">
    <property type="entry name" value="D_2_HYDROXYACID_DH_3"/>
    <property type="match status" value="1"/>
</dbReference>
<name>A0AAX2AJZ0_9BACT</name>
<dbReference type="EMBL" id="NXID01000009">
    <property type="protein sequence ID" value="RXK16383.1"/>
    <property type="molecule type" value="Genomic_DNA"/>
</dbReference>
<keyword evidence="6" id="KW-1185">Reference proteome</keyword>
<dbReference type="SUPFAM" id="SSF51735">
    <property type="entry name" value="NAD(P)-binding Rossmann-fold domains"/>
    <property type="match status" value="1"/>
</dbReference>
<dbReference type="PROSITE" id="PS00670">
    <property type="entry name" value="D_2_HYDROXYACID_DH_2"/>
    <property type="match status" value="1"/>
</dbReference>
<evidence type="ECO:0000259" key="4">
    <source>
        <dbReference type="Pfam" id="PF02826"/>
    </source>
</evidence>
<organism evidence="5 6">
    <name type="scientific">Malaciobacter mytili LMG 24559</name>
    <dbReference type="NCBI Taxonomy" id="1032238"/>
    <lineage>
        <taxon>Bacteria</taxon>
        <taxon>Pseudomonadati</taxon>
        <taxon>Campylobacterota</taxon>
        <taxon>Epsilonproteobacteria</taxon>
        <taxon>Campylobacterales</taxon>
        <taxon>Arcobacteraceae</taxon>
        <taxon>Malaciobacter</taxon>
    </lineage>
</organism>
<evidence type="ECO:0000313" key="5">
    <source>
        <dbReference type="EMBL" id="RXK16383.1"/>
    </source>
</evidence>
<dbReference type="InterPro" id="IPR036291">
    <property type="entry name" value="NAD(P)-bd_dom_sf"/>
</dbReference>
<dbReference type="Proteomes" id="UP000290092">
    <property type="component" value="Unassembled WGS sequence"/>
</dbReference>
<accession>A0AAX2AJZ0</accession>
<dbReference type="SUPFAM" id="SSF52283">
    <property type="entry name" value="Formate/glycerate dehydrogenase catalytic domain-like"/>
    <property type="match status" value="1"/>
</dbReference>
<dbReference type="GO" id="GO:0051287">
    <property type="term" value="F:NAD binding"/>
    <property type="evidence" value="ECO:0007669"/>
    <property type="project" value="InterPro"/>
</dbReference>
<dbReference type="Gene3D" id="3.40.50.720">
    <property type="entry name" value="NAD(P)-binding Rossmann-like Domain"/>
    <property type="match status" value="2"/>
</dbReference>
<comment type="similarity">
    <text evidence="2">Belongs to the D-isomer specific 2-hydroxyacid dehydrogenase family.</text>
</comment>
<evidence type="ECO:0000256" key="1">
    <source>
        <dbReference type="ARBA" id="ARBA00023002"/>
    </source>
</evidence>
<dbReference type="InterPro" id="IPR050223">
    <property type="entry name" value="D-isomer_2-hydroxyacid_DH"/>
</dbReference>
<evidence type="ECO:0000259" key="3">
    <source>
        <dbReference type="Pfam" id="PF00389"/>
    </source>
</evidence>
<comment type="caution">
    <text evidence="5">The sequence shown here is derived from an EMBL/GenBank/DDBJ whole genome shotgun (WGS) entry which is preliminary data.</text>
</comment>
<evidence type="ECO:0000256" key="2">
    <source>
        <dbReference type="RuleBase" id="RU003719"/>
    </source>
</evidence>
<dbReference type="GO" id="GO:0030267">
    <property type="term" value="F:glyoxylate reductase (NADPH) activity"/>
    <property type="evidence" value="ECO:0007669"/>
    <property type="project" value="TreeGrafter"/>
</dbReference>
<feature type="domain" description="D-isomer specific 2-hydroxyacid dehydrogenase NAD-binding" evidence="4">
    <location>
        <begin position="110"/>
        <end position="282"/>
    </location>
</feature>
<dbReference type="InterPro" id="IPR029753">
    <property type="entry name" value="D-isomer_DH_CS"/>
</dbReference>
<dbReference type="InterPro" id="IPR006140">
    <property type="entry name" value="D-isomer_DH_NAD-bd"/>
</dbReference>
<evidence type="ECO:0000313" key="6">
    <source>
        <dbReference type="Proteomes" id="UP000290092"/>
    </source>
</evidence>
<dbReference type="PANTHER" id="PTHR10996:SF283">
    <property type="entry name" value="GLYOXYLATE_HYDROXYPYRUVATE REDUCTASE B"/>
    <property type="match status" value="1"/>
</dbReference>
<dbReference type="AlphaFoldDB" id="A0AAX2AJZ0"/>
<protein>
    <submittedName>
        <fullName evidence="5">Hydroxyacid dehydrogenase</fullName>
    </submittedName>
</protein>
<dbReference type="Pfam" id="PF00389">
    <property type="entry name" value="2-Hacid_dh"/>
    <property type="match status" value="1"/>
</dbReference>
<dbReference type="Pfam" id="PF02826">
    <property type="entry name" value="2-Hacid_dh_C"/>
    <property type="match status" value="1"/>
</dbReference>
<sequence>MKIKVTSPSFSTHPILIEELKNNFDNVVLNDTNIHFEDNILKEYLQDADIAIIGLETIDKELLDSCPKLKFIAKYGVGLDNIDIDYCKAKNIGIGWTSGVNKLSVAEMTLGFMITTIRNMVFASYGMKNGLWNKVGGNNLSNKVIGIIGVGNIGKEVIKLLQPFNCKILVNDIFSQDEFYKKYNLIEATKEEIFANSDIISIHTPLTKETKYMFNLEVFKKMKKTAILINTARGEIVNNNDLKIALKDKLIAAAALDTYEKEPNFDKKLINQDRLFCTPHIGGNSNESILLMGRSAIKHIKKFLGEKNL</sequence>
<dbReference type="InterPro" id="IPR006139">
    <property type="entry name" value="D-isomer_2_OHA_DH_cat_dom"/>
</dbReference>
<dbReference type="GO" id="GO:0016618">
    <property type="term" value="F:hydroxypyruvate reductase [NAD(P)H] activity"/>
    <property type="evidence" value="ECO:0007669"/>
    <property type="project" value="TreeGrafter"/>
</dbReference>